<dbReference type="PROSITE" id="PS51475">
    <property type="entry name" value="PROTEASOME_ALPHA_2"/>
    <property type="match status" value="1"/>
</dbReference>
<dbReference type="GO" id="GO:0019773">
    <property type="term" value="C:proteasome core complex, alpha-subunit complex"/>
    <property type="evidence" value="ECO:0007669"/>
    <property type="project" value="UniProtKB-UniRule"/>
</dbReference>
<evidence type="ECO:0000256" key="3">
    <source>
        <dbReference type="ARBA" id="ARBA00004496"/>
    </source>
</evidence>
<evidence type="ECO:0000256" key="6">
    <source>
        <dbReference type="ARBA" id="ARBA00023242"/>
    </source>
</evidence>
<keyword evidence="4" id="KW-0963">Cytoplasm</keyword>
<protein>
    <recommendedName>
        <fullName evidence="8">Proteasome alpha-type subunits domain-containing protein</fullName>
    </recommendedName>
</protein>
<evidence type="ECO:0000256" key="5">
    <source>
        <dbReference type="ARBA" id="ARBA00022942"/>
    </source>
</evidence>
<evidence type="ECO:0000313" key="10">
    <source>
        <dbReference type="Proteomes" id="UP000276991"/>
    </source>
</evidence>
<feature type="domain" description="Proteasome alpha-type subunits" evidence="8">
    <location>
        <begin position="8"/>
        <end position="30"/>
    </location>
</feature>
<gene>
    <name evidence="9" type="ORF">NAV_LOCUS4833</name>
</gene>
<evidence type="ECO:0000256" key="7">
    <source>
        <dbReference type="PROSITE-ProRule" id="PRU00808"/>
    </source>
</evidence>
<dbReference type="InterPro" id="IPR001353">
    <property type="entry name" value="Proteasome_sua/b"/>
</dbReference>
<dbReference type="InterPro" id="IPR023332">
    <property type="entry name" value="Proteasome_alpha-type"/>
</dbReference>
<dbReference type="Gene3D" id="3.60.20.10">
    <property type="entry name" value="Glutamine Phosphoribosylpyrophosphate, subunit 1, domain 1"/>
    <property type="match status" value="1"/>
</dbReference>
<keyword evidence="10" id="KW-1185">Reference proteome</keyword>
<dbReference type="Pfam" id="PF00227">
    <property type="entry name" value="Proteasome"/>
    <property type="match status" value="2"/>
</dbReference>
<name>A0A498SDU2_ACAVI</name>
<comment type="similarity">
    <text evidence="7">Belongs to the peptidase T1A family.</text>
</comment>
<dbReference type="GO" id="GO:0005634">
    <property type="term" value="C:nucleus"/>
    <property type="evidence" value="ECO:0007669"/>
    <property type="project" value="UniProtKB-SubCell"/>
</dbReference>
<sequence>MSSIGTGYDLAAATFSPDGRIFQVEYAQKAVDNGGTMIAMRGKDGVVTAADKLITSKLYVENANPRMANAGEYIGCAMAGIYPDCRALLDYASSEALNYLKEYRAPIPIKKLANQLAEYVHVYTLGISRPFGASIFLTAWDEKASIWIFYLGNEGTLSHANGSQLFLLEPSGLCYEYKAWAIGKHRQAAKTEIEKLKFEDIPMQQLVNEAARIILMVRDEAKDKNLQVEMSWVGEITGGKHEIVPKDIVKEAEAWAKAKLEEDDLDD</sequence>
<reference evidence="9 10" key="1">
    <citation type="submission" date="2018-08" db="EMBL/GenBank/DDBJ databases">
        <authorList>
            <person name="Laetsch R D."/>
            <person name="Stevens L."/>
            <person name="Kumar S."/>
            <person name="Blaxter L. M."/>
        </authorList>
    </citation>
    <scope>NUCLEOTIDE SEQUENCE [LARGE SCALE GENOMIC DNA]</scope>
</reference>
<dbReference type="GO" id="GO:0005737">
    <property type="term" value="C:cytoplasm"/>
    <property type="evidence" value="ECO:0007669"/>
    <property type="project" value="UniProtKB-SubCell"/>
</dbReference>
<dbReference type="FunFam" id="3.60.20.10:FF:000007">
    <property type="entry name" value="Proteasome subunit alpha type"/>
    <property type="match status" value="1"/>
</dbReference>
<dbReference type="InterPro" id="IPR029055">
    <property type="entry name" value="Ntn_hydrolases_N"/>
</dbReference>
<dbReference type="EMBL" id="UPTC01000770">
    <property type="protein sequence ID" value="VBB30042.1"/>
    <property type="molecule type" value="Genomic_DNA"/>
</dbReference>
<comment type="function">
    <text evidence="1">The proteasome is a multicatalytic proteinase complex which is characterized by its ability to cleave peptides with Arg, Phe, Tyr, Leu, and Glu adjacent to the leaving group at neutral or slightly basic pH. The proteasome has an ATP-dependent proteolytic activity.</text>
</comment>
<dbReference type="InterPro" id="IPR050115">
    <property type="entry name" value="Proteasome_alpha"/>
</dbReference>
<accession>A0A498SDU2</accession>
<evidence type="ECO:0000256" key="2">
    <source>
        <dbReference type="ARBA" id="ARBA00004123"/>
    </source>
</evidence>
<dbReference type="SMART" id="SM00948">
    <property type="entry name" value="Proteasome_A_N"/>
    <property type="match status" value="1"/>
</dbReference>
<dbReference type="GO" id="GO:0006511">
    <property type="term" value="P:ubiquitin-dependent protein catabolic process"/>
    <property type="evidence" value="ECO:0007669"/>
    <property type="project" value="InterPro"/>
</dbReference>
<dbReference type="CDD" id="cd03751">
    <property type="entry name" value="proteasome_alpha_type_3"/>
    <property type="match status" value="1"/>
</dbReference>
<keyword evidence="6" id="KW-0539">Nucleus</keyword>
<organism evidence="9 10">
    <name type="scientific">Acanthocheilonema viteae</name>
    <name type="common">Filarial nematode worm</name>
    <name type="synonym">Dipetalonema viteae</name>
    <dbReference type="NCBI Taxonomy" id="6277"/>
    <lineage>
        <taxon>Eukaryota</taxon>
        <taxon>Metazoa</taxon>
        <taxon>Ecdysozoa</taxon>
        <taxon>Nematoda</taxon>
        <taxon>Chromadorea</taxon>
        <taxon>Rhabditida</taxon>
        <taxon>Spirurina</taxon>
        <taxon>Spiruromorpha</taxon>
        <taxon>Filarioidea</taxon>
        <taxon>Onchocercidae</taxon>
        <taxon>Acanthocheilonema</taxon>
    </lineage>
</organism>
<dbReference type="Proteomes" id="UP000276991">
    <property type="component" value="Unassembled WGS sequence"/>
</dbReference>
<evidence type="ECO:0000259" key="8">
    <source>
        <dbReference type="SMART" id="SM00948"/>
    </source>
</evidence>
<keyword evidence="5 7" id="KW-0647">Proteasome</keyword>
<evidence type="ECO:0000256" key="1">
    <source>
        <dbReference type="ARBA" id="ARBA00002000"/>
    </source>
</evidence>
<dbReference type="STRING" id="6277.A0A498SDU2"/>
<evidence type="ECO:0000313" key="9">
    <source>
        <dbReference type="EMBL" id="VBB30042.1"/>
    </source>
</evidence>
<dbReference type="Pfam" id="PF10584">
    <property type="entry name" value="Proteasome_A_N"/>
    <property type="match status" value="1"/>
</dbReference>
<dbReference type="AlphaFoldDB" id="A0A498SDU2"/>
<evidence type="ECO:0000256" key="4">
    <source>
        <dbReference type="ARBA" id="ARBA00022490"/>
    </source>
</evidence>
<dbReference type="InterPro" id="IPR000426">
    <property type="entry name" value="Proteasome_asu_N"/>
</dbReference>
<dbReference type="SUPFAM" id="SSF56235">
    <property type="entry name" value="N-terminal nucleophile aminohydrolases (Ntn hydrolases)"/>
    <property type="match status" value="1"/>
</dbReference>
<comment type="subcellular location">
    <subcellularLocation>
        <location evidence="3">Cytoplasm</location>
    </subcellularLocation>
    <subcellularLocation>
        <location evidence="2">Nucleus</location>
    </subcellularLocation>
</comment>
<dbReference type="PANTHER" id="PTHR11599">
    <property type="entry name" value="PROTEASOME SUBUNIT ALPHA/BETA"/>
    <property type="match status" value="1"/>
</dbReference>
<dbReference type="OrthoDB" id="40134at2759"/>
<proteinExistence type="inferred from homology"/>